<evidence type="ECO:0000313" key="5">
    <source>
        <dbReference type="Proteomes" id="UP000176902"/>
    </source>
</evidence>
<dbReference type="InterPro" id="IPR032675">
    <property type="entry name" value="LRR_dom_sf"/>
</dbReference>
<keyword evidence="3" id="KW-0812">Transmembrane</keyword>
<accession>A0A1F5JVA7</accession>
<dbReference type="Pfam" id="PF13855">
    <property type="entry name" value="LRR_8"/>
    <property type="match status" value="1"/>
</dbReference>
<name>A0A1F5JVA7_9BACT</name>
<dbReference type="Proteomes" id="UP000176902">
    <property type="component" value="Unassembled WGS sequence"/>
</dbReference>
<dbReference type="Gene3D" id="3.80.10.10">
    <property type="entry name" value="Ribonuclease Inhibitor"/>
    <property type="match status" value="1"/>
</dbReference>
<sequence length="166" mass="18705">MRVPSLKVFVTLIIIVSVAVVSGSFLYTKFNQPQKPQDKVQNQTLLPSSPPVVCKRFTNLDEALKNIEIACVLDLSKQNLTYLPGSILKLKNLTDLSLKNNKLSMFPTVIFNMQSLQHLDISDNQLIDLPPQLFLFKNLKSLDLAGNNLSEDNKKTVIKFFPFAKL</sequence>
<protein>
    <submittedName>
        <fullName evidence="4">Uncharacterized protein</fullName>
    </submittedName>
</protein>
<evidence type="ECO:0000313" key="4">
    <source>
        <dbReference type="EMBL" id="OGE32507.1"/>
    </source>
</evidence>
<keyword evidence="3" id="KW-0472">Membrane</keyword>
<dbReference type="PANTHER" id="PTHR48051:SF39">
    <property type="entry name" value="P53-INDUCED DEATH DOMAIN PROTEIN 1"/>
    <property type="match status" value="1"/>
</dbReference>
<dbReference type="Pfam" id="PF00560">
    <property type="entry name" value="LRR_1"/>
    <property type="match status" value="1"/>
</dbReference>
<dbReference type="InterPro" id="IPR050216">
    <property type="entry name" value="LRR_domain-containing"/>
</dbReference>
<dbReference type="SUPFAM" id="SSF52075">
    <property type="entry name" value="Outer arm dynein light chain 1"/>
    <property type="match status" value="1"/>
</dbReference>
<dbReference type="STRING" id="1797768.A3C59_01400"/>
<evidence type="ECO:0000256" key="3">
    <source>
        <dbReference type="SAM" id="Phobius"/>
    </source>
</evidence>
<dbReference type="PANTHER" id="PTHR48051">
    <property type="match status" value="1"/>
</dbReference>
<gene>
    <name evidence="4" type="ORF">A3C59_01400</name>
</gene>
<dbReference type="AlphaFoldDB" id="A0A1F5JVA7"/>
<keyword evidence="1" id="KW-0433">Leucine-rich repeat</keyword>
<comment type="caution">
    <text evidence="4">The sequence shown here is derived from an EMBL/GenBank/DDBJ whole genome shotgun (WGS) entry which is preliminary data.</text>
</comment>
<dbReference type="PROSITE" id="PS51450">
    <property type="entry name" value="LRR"/>
    <property type="match status" value="1"/>
</dbReference>
<keyword evidence="2" id="KW-0677">Repeat</keyword>
<evidence type="ECO:0000256" key="2">
    <source>
        <dbReference type="ARBA" id="ARBA00022737"/>
    </source>
</evidence>
<feature type="transmembrane region" description="Helical" evidence="3">
    <location>
        <begin position="6"/>
        <end position="27"/>
    </location>
</feature>
<dbReference type="SMART" id="SM00369">
    <property type="entry name" value="LRR_TYP"/>
    <property type="match status" value="2"/>
</dbReference>
<proteinExistence type="predicted"/>
<dbReference type="GO" id="GO:0005737">
    <property type="term" value="C:cytoplasm"/>
    <property type="evidence" value="ECO:0007669"/>
    <property type="project" value="TreeGrafter"/>
</dbReference>
<keyword evidence="3" id="KW-1133">Transmembrane helix</keyword>
<dbReference type="InterPro" id="IPR003591">
    <property type="entry name" value="Leu-rich_rpt_typical-subtyp"/>
</dbReference>
<dbReference type="InterPro" id="IPR001611">
    <property type="entry name" value="Leu-rich_rpt"/>
</dbReference>
<organism evidence="4 5">
    <name type="scientific">Candidatus Daviesbacteria bacterium RIFCSPHIGHO2_02_FULL_36_13</name>
    <dbReference type="NCBI Taxonomy" id="1797768"/>
    <lineage>
        <taxon>Bacteria</taxon>
        <taxon>Candidatus Daviesiibacteriota</taxon>
    </lineage>
</organism>
<evidence type="ECO:0000256" key="1">
    <source>
        <dbReference type="ARBA" id="ARBA00022614"/>
    </source>
</evidence>
<dbReference type="EMBL" id="MFCV01000025">
    <property type="protein sequence ID" value="OGE32507.1"/>
    <property type="molecule type" value="Genomic_DNA"/>
</dbReference>
<reference evidence="4 5" key="1">
    <citation type="journal article" date="2016" name="Nat. Commun.">
        <title>Thousands of microbial genomes shed light on interconnected biogeochemical processes in an aquifer system.</title>
        <authorList>
            <person name="Anantharaman K."/>
            <person name="Brown C.T."/>
            <person name="Hug L.A."/>
            <person name="Sharon I."/>
            <person name="Castelle C.J."/>
            <person name="Probst A.J."/>
            <person name="Thomas B.C."/>
            <person name="Singh A."/>
            <person name="Wilkins M.J."/>
            <person name="Karaoz U."/>
            <person name="Brodie E.L."/>
            <person name="Williams K.H."/>
            <person name="Hubbard S.S."/>
            <person name="Banfield J.F."/>
        </authorList>
    </citation>
    <scope>NUCLEOTIDE SEQUENCE [LARGE SCALE GENOMIC DNA]</scope>
</reference>